<evidence type="ECO:0000259" key="3">
    <source>
        <dbReference type="Pfam" id="PF09130"/>
    </source>
</evidence>
<reference evidence="6 7" key="1">
    <citation type="journal article" date="2018" name="BMC Genomics">
        <title>Genomic evidence for intraspecific hybridization in a clonal and extremely halotolerant yeast.</title>
        <authorList>
            <person name="Gostincar C."/>
            <person name="Stajich J.E."/>
            <person name="Zupancic J."/>
            <person name="Zalar P."/>
            <person name="Gunde-Cimerman N."/>
        </authorList>
    </citation>
    <scope>NUCLEOTIDE SEQUENCE [LARGE SCALE GENOMIC DNA]</scope>
    <source>
        <strain evidence="5 7">EXF-6651</strain>
        <strain evidence="4 6">EXF-6669</strain>
    </source>
</reference>
<dbReference type="InterPro" id="IPR036291">
    <property type="entry name" value="NAD(P)-bd_dom_sf"/>
</dbReference>
<feature type="domain" description="6-phosphogluconate dehydrogenase NADP-binding" evidence="2">
    <location>
        <begin position="109"/>
        <end position="238"/>
    </location>
</feature>
<dbReference type="InterPro" id="IPR006115">
    <property type="entry name" value="6PGDH_NADP-bd"/>
</dbReference>
<accession>A0A3M6XMV6</accession>
<evidence type="ECO:0000313" key="6">
    <source>
        <dbReference type="Proteomes" id="UP000271337"/>
    </source>
</evidence>
<dbReference type="Proteomes" id="UP000271337">
    <property type="component" value="Unassembled WGS sequence"/>
</dbReference>
<evidence type="ECO:0000259" key="2">
    <source>
        <dbReference type="Pfam" id="PF03446"/>
    </source>
</evidence>
<organism evidence="4 6">
    <name type="scientific">Hortaea werneckii</name>
    <name type="common">Black yeast</name>
    <name type="synonym">Cladosporium werneckii</name>
    <dbReference type="NCBI Taxonomy" id="91943"/>
    <lineage>
        <taxon>Eukaryota</taxon>
        <taxon>Fungi</taxon>
        <taxon>Dikarya</taxon>
        <taxon>Ascomycota</taxon>
        <taxon>Pezizomycotina</taxon>
        <taxon>Dothideomycetes</taxon>
        <taxon>Dothideomycetidae</taxon>
        <taxon>Mycosphaerellales</taxon>
        <taxon>Teratosphaeriaceae</taxon>
        <taxon>Hortaea</taxon>
    </lineage>
</organism>
<dbReference type="SUPFAM" id="SSF51735">
    <property type="entry name" value="NAD(P)-binding Rossmann-fold domains"/>
    <property type="match status" value="1"/>
</dbReference>
<dbReference type="EMBL" id="QWIL01002849">
    <property type="protein sequence ID" value="RMX92069.1"/>
    <property type="molecule type" value="Genomic_DNA"/>
</dbReference>
<evidence type="ECO:0008006" key="8">
    <source>
        <dbReference type="Google" id="ProtNLM"/>
    </source>
</evidence>
<dbReference type="Pfam" id="PF09130">
    <property type="entry name" value="DUF1932"/>
    <property type="match status" value="1"/>
</dbReference>
<evidence type="ECO:0000313" key="4">
    <source>
        <dbReference type="EMBL" id="RMX92069.1"/>
    </source>
</evidence>
<dbReference type="SUPFAM" id="SSF48179">
    <property type="entry name" value="6-phosphogluconate dehydrogenase C-terminal domain-like"/>
    <property type="match status" value="1"/>
</dbReference>
<dbReference type="Proteomes" id="UP000276864">
    <property type="component" value="Unassembled WGS sequence"/>
</dbReference>
<feature type="domain" description="Phosphogluconate dehydrogenase NAD-binding putative C-terminal" evidence="3">
    <location>
        <begin position="312"/>
        <end position="383"/>
    </location>
</feature>
<evidence type="ECO:0000313" key="5">
    <source>
        <dbReference type="EMBL" id="RMY15426.1"/>
    </source>
</evidence>
<dbReference type="PANTHER" id="PTHR43580:SF2">
    <property type="entry name" value="CYTOKINE-LIKE NUCLEAR FACTOR N-PAC"/>
    <property type="match status" value="1"/>
</dbReference>
<gene>
    <name evidence="5" type="ORF">D0866_13808</name>
    <name evidence="4" type="ORF">D0867_14721</name>
</gene>
<sequence>MAPRNIRPDKDLAMALRNHYFEINNKWWRALKLRGLATIDFVQFEVHQNRLADIRKSPDMPLPGQDYAFEPGDLMPPVGSKYLLHLFRHPQDYDGPNKMMESASAPLATIGILSIGDMGVGIARLLIANNYRVVTNAWDRSQATQDRAHRNGVELMSDDVELCNIADYILSIVPPRDAFATAKRIVTATESAKYQSRTNPLCYLDLNAISPQSSRDIKEVLKTPQSSVKFIDGGIIGAPPRRDDDGSWYRPSIPLSGPEKLTSLSPSGSNLATILNTSHVAPEIGSATGLKMCFAALSKGFTALAIESLTTAHSLGCLPELKRHLEDFNPGAAKAINSLTNMPPKAYRWEREMEEIAKTFEADGGFTEDESMFRPIAKVYRLVAEGTDLGSEKVESRVRGKSVEDVALLMAEGTAKRKEKVE</sequence>
<dbReference type="InterPro" id="IPR008927">
    <property type="entry name" value="6-PGluconate_DH-like_C_sf"/>
</dbReference>
<evidence type="ECO:0000313" key="7">
    <source>
        <dbReference type="Proteomes" id="UP000276864"/>
    </source>
</evidence>
<dbReference type="Gene3D" id="1.10.1040.10">
    <property type="entry name" value="N-(1-d-carboxylethyl)-l-norvaline Dehydrogenase, domain 2"/>
    <property type="match status" value="1"/>
</dbReference>
<dbReference type="InterPro" id="IPR051265">
    <property type="entry name" value="HIBADH-related_NP60_sf"/>
</dbReference>
<dbReference type="EMBL" id="QWIM01002311">
    <property type="protein sequence ID" value="RMY15426.1"/>
    <property type="molecule type" value="Genomic_DNA"/>
</dbReference>
<name>A0A3M6XMV6_HORWE</name>
<dbReference type="Pfam" id="PF03446">
    <property type="entry name" value="NAD_binding_2"/>
    <property type="match status" value="1"/>
</dbReference>
<comment type="similarity">
    <text evidence="1">Belongs to the HIBADH-related family. NP60 subfamily.</text>
</comment>
<dbReference type="InterPro" id="IPR015814">
    <property type="entry name" value="Pgluconate_DH_NAD-bd_C"/>
</dbReference>
<dbReference type="Gene3D" id="3.40.50.720">
    <property type="entry name" value="NAD(P)-binding Rossmann-like Domain"/>
    <property type="match status" value="1"/>
</dbReference>
<comment type="caution">
    <text evidence="4">The sequence shown here is derived from an EMBL/GenBank/DDBJ whole genome shotgun (WGS) entry which is preliminary data.</text>
</comment>
<dbReference type="PANTHER" id="PTHR43580">
    <property type="entry name" value="OXIDOREDUCTASE GLYR1-RELATED"/>
    <property type="match status" value="1"/>
</dbReference>
<evidence type="ECO:0000256" key="1">
    <source>
        <dbReference type="ARBA" id="ARBA00007598"/>
    </source>
</evidence>
<proteinExistence type="inferred from homology"/>
<protein>
    <recommendedName>
        <fullName evidence="8">Phosphogluconate dehydrogenase NAD-binding putative C-terminal domain-containing protein</fullName>
    </recommendedName>
</protein>
<dbReference type="AlphaFoldDB" id="A0A3M6XMV6"/>
<dbReference type="InterPro" id="IPR013328">
    <property type="entry name" value="6PGD_dom2"/>
</dbReference>
<dbReference type="VEuPathDB" id="FungiDB:BTJ68_07874"/>
<dbReference type="OrthoDB" id="9988102at2759"/>